<comment type="caution">
    <text evidence="2">The sequence shown here is derived from an EMBL/GenBank/DDBJ whole genome shotgun (WGS) entry which is preliminary data.</text>
</comment>
<name>A0AAE1JHS4_9FABA</name>
<dbReference type="EMBL" id="JAWXYG010000005">
    <property type="protein sequence ID" value="KAK4270720.1"/>
    <property type="molecule type" value="Genomic_DNA"/>
</dbReference>
<feature type="chain" id="PRO_5041970103" evidence="1">
    <location>
        <begin position="27"/>
        <end position="223"/>
    </location>
</feature>
<reference evidence="2" key="1">
    <citation type="submission" date="2023-10" db="EMBL/GenBank/DDBJ databases">
        <title>Chromosome-level genome of the transformable northern wattle, Acacia crassicarpa.</title>
        <authorList>
            <person name="Massaro I."/>
            <person name="Sinha N.R."/>
            <person name="Poethig S."/>
            <person name="Leichty A.R."/>
        </authorList>
    </citation>
    <scope>NUCLEOTIDE SEQUENCE</scope>
    <source>
        <strain evidence="2">Acra3RX</strain>
        <tissue evidence="2">Leaf</tissue>
    </source>
</reference>
<keyword evidence="3" id="KW-1185">Reference proteome</keyword>
<protein>
    <submittedName>
        <fullName evidence="2">Uncharacterized protein</fullName>
    </submittedName>
</protein>
<dbReference type="InterPro" id="IPR002160">
    <property type="entry name" value="Prot_inh_Kunz-lg"/>
</dbReference>
<proteinExistence type="predicted"/>
<keyword evidence="1" id="KW-0732">Signal</keyword>
<dbReference type="Pfam" id="PF00197">
    <property type="entry name" value="Kunitz_legume"/>
    <property type="match status" value="1"/>
</dbReference>
<evidence type="ECO:0000256" key="1">
    <source>
        <dbReference type="SAM" id="SignalP"/>
    </source>
</evidence>
<dbReference type="AlphaFoldDB" id="A0AAE1JHS4"/>
<sequence>MKPALATVALFFFLFAFSTKPSHVSGFTQEPVVDISGEKLKAGESYYILSAFRGRGGLSFDTFGNDTCPHVVVQESHGLNRGNPVKFLPLDSTSTVINTFTNLNIEFSDKIATCVESGVWITTKFISEALNVATNGVAGTGQSNANWFRIEKAEFDGAYEIQFCPNPKFILCQELGVFSHGNDGKRYVGRLANTINFQKLRVVFKKANVKNAIDDVVEAVMSI</sequence>
<dbReference type="PANTHER" id="PTHR33107">
    <property type="entry name" value="KUNITZ TRYPSIN INHIBITOR 2"/>
    <property type="match status" value="1"/>
</dbReference>
<dbReference type="Gene3D" id="2.80.10.50">
    <property type="match status" value="1"/>
</dbReference>
<feature type="signal peptide" evidence="1">
    <location>
        <begin position="1"/>
        <end position="26"/>
    </location>
</feature>
<dbReference type="PRINTS" id="PR00291">
    <property type="entry name" value="KUNITZINHBTR"/>
</dbReference>
<dbReference type="InterPro" id="IPR011065">
    <property type="entry name" value="Kunitz_inhibitor_STI-like_sf"/>
</dbReference>
<dbReference type="GO" id="GO:0004866">
    <property type="term" value="F:endopeptidase inhibitor activity"/>
    <property type="evidence" value="ECO:0007669"/>
    <property type="project" value="InterPro"/>
</dbReference>
<organism evidence="2 3">
    <name type="scientific">Acacia crassicarpa</name>
    <name type="common">northern wattle</name>
    <dbReference type="NCBI Taxonomy" id="499986"/>
    <lineage>
        <taxon>Eukaryota</taxon>
        <taxon>Viridiplantae</taxon>
        <taxon>Streptophyta</taxon>
        <taxon>Embryophyta</taxon>
        <taxon>Tracheophyta</taxon>
        <taxon>Spermatophyta</taxon>
        <taxon>Magnoliopsida</taxon>
        <taxon>eudicotyledons</taxon>
        <taxon>Gunneridae</taxon>
        <taxon>Pentapetalae</taxon>
        <taxon>rosids</taxon>
        <taxon>fabids</taxon>
        <taxon>Fabales</taxon>
        <taxon>Fabaceae</taxon>
        <taxon>Caesalpinioideae</taxon>
        <taxon>mimosoid clade</taxon>
        <taxon>Acacieae</taxon>
        <taxon>Acacia</taxon>
    </lineage>
</organism>
<gene>
    <name evidence="2" type="ORF">QN277_019495</name>
</gene>
<evidence type="ECO:0000313" key="3">
    <source>
        <dbReference type="Proteomes" id="UP001293593"/>
    </source>
</evidence>
<dbReference type="InterPro" id="IPR056368">
    <property type="entry name" value="KTI1"/>
</dbReference>
<evidence type="ECO:0000313" key="2">
    <source>
        <dbReference type="EMBL" id="KAK4270720.1"/>
    </source>
</evidence>
<dbReference type="Proteomes" id="UP001293593">
    <property type="component" value="Unassembled WGS sequence"/>
</dbReference>
<accession>A0AAE1JHS4</accession>
<dbReference type="PANTHER" id="PTHR33107:SF5">
    <property type="entry name" value="KUNITZ TRYPSIN INHIBITOR 5"/>
    <property type="match status" value="1"/>
</dbReference>
<dbReference type="CDD" id="cd00178">
    <property type="entry name" value="beta-trefoil_STI"/>
    <property type="match status" value="1"/>
</dbReference>
<dbReference type="SMART" id="SM00452">
    <property type="entry name" value="STI"/>
    <property type="match status" value="1"/>
</dbReference>
<dbReference type="SUPFAM" id="SSF50386">
    <property type="entry name" value="STI-like"/>
    <property type="match status" value="1"/>
</dbReference>